<reference evidence="3" key="1">
    <citation type="submission" date="2021-04" db="EMBL/GenBank/DDBJ databases">
        <authorList>
            <consortium name="Molecular Ecology Group"/>
        </authorList>
    </citation>
    <scope>NUCLEOTIDE SEQUENCE</scope>
</reference>
<dbReference type="OrthoDB" id="1507364at2759"/>
<dbReference type="InterPro" id="IPR052317">
    <property type="entry name" value="Viral_replicn-host_int_reg"/>
</dbReference>
<dbReference type="PRINTS" id="PR00625">
    <property type="entry name" value="JDOMAIN"/>
</dbReference>
<feature type="non-terminal residue" evidence="3">
    <location>
        <position position="310"/>
    </location>
</feature>
<dbReference type="Pfam" id="PF00226">
    <property type="entry name" value="DnaJ"/>
    <property type="match status" value="1"/>
</dbReference>
<feature type="compositionally biased region" description="Polar residues" evidence="1">
    <location>
        <begin position="263"/>
        <end position="286"/>
    </location>
</feature>
<evidence type="ECO:0000256" key="1">
    <source>
        <dbReference type="SAM" id="MobiDB-lite"/>
    </source>
</evidence>
<organism evidence="3 4">
    <name type="scientific">Candidula unifasciata</name>
    <dbReference type="NCBI Taxonomy" id="100452"/>
    <lineage>
        <taxon>Eukaryota</taxon>
        <taxon>Metazoa</taxon>
        <taxon>Spiralia</taxon>
        <taxon>Lophotrochozoa</taxon>
        <taxon>Mollusca</taxon>
        <taxon>Gastropoda</taxon>
        <taxon>Heterobranchia</taxon>
        <taxon>Euthyneura</taxon>
        <taxon>Panpulmonata</taxon>
        <taxon>Eupulmonata</taxon>
        <taxon>Stylommatophora</taxon>
        <taxon>Helicina</taxon>
        <taxon>Helicoidea</taxon>
        <taxon>Geomitridae</taxon>
        <taxon>Candidula</taxon>
    </lineage>
</organism>
<sequence>SWTFVKSRIFSDPGQTNNKKSWTSQDFLLRNVGLEENICLPATGEEAMKRLLACKGQDPYSILGLRADSSNEDIKKFYKKQAFLVHPDKNQEPGAEEAFKILGHAFEMIGEPEKRKQFDSHTLDASEIEAMREFADMLSKLQTKIQEAANTMPCDNCTGKHRRVPVERPIYSARFCELCNTHHSAREGDVWAESTMLGFYWHYYALMDAHVYDITEWMKCHKEYFRHMKANSHTVTYKIASESNRRSRNQQGDPDLEDLINQLFKSSATPNGRSSWGTSHPGSERSSAPGWTHEASAASAKKSRRKKKRH</sequence>
<dbReference type="InterPro" id="IPR001623">
    <property type="entry name" value="DnaJ_domain"/>
</dbReference>
<evidence type="ECO:0000259" key="2">
    <source>
        <dbReference type="PROSITE" id="PS50076"/>
    </source>
</evidence>
<name>A0A8S3YGP4_9EUPU</name>
<dbReference type="EMBL" id="CAJHNH020000224">
    <property type="protein sequence ID" value="CAG5116257.1"/>
    <property type="molecule type" value="Genomic_DNA"/>
</dbReference>
<dbReference type="Pfam" id="PF14901">
    <property type="entry name" value="Jiv90"/>
    <property type="match status" value="1"/>
</dbReference>
<feature type="region of interest" description="Disordered" evidence="1">
    <location>
        <begin position="262"/>
        <end position="310"/>
    </location>
</feature>
<dbReference type="Proteomes" id="UP000678393">
    <property type="component" value="Unassembled WGS sequence"/>
</dbReference>
<dbReference type="SUPFAM" id="SSF46565">
    <property type="entry name" value="Chaperone J-domain"/>
    <property type="match status" value="1"/>
</dbReference>
<comment type="caution">
    <text evidence="3">The sequence shown here is derived from an EMBL/GenBank/DDBJ whole genome shotgun (WGS) entry which is preliminary data.</text>
</comment>
<proteinExistence type="predicted"/>
<dbReference type="Gene3D" id="1.10.287.110">
    <property type="entry name" value="DnaJ domain"/>
    <property type="match status" value="1"/>
</dbReference>
<dbReference type="SMART" id="SM00271">
    <property type="entry name" value="DnaJ"/>
    <property type="match status" value="1"/>
</dbReference>
<feature type="domain" description="J" evidence="2">
    <location>
        <begin position="58"/>
        <end position="122"/>
    </location>
</feature>
<dbReference type="InterPro" id="IPR032843">
    <property type="entry name" value="Jiv"/>
</dbReference>
<protein>
    <recommendedName>
        <fullName evidence="2">J domain-containing protein</fullName>
    </recommendedName>
</protein>
<keyword evidence="4" id="KW-1185">Reference proteome</keyword>
<gene>
    <name evidence="3" type="ORF">CUNI_LOCUS1815</name>
</gene>
<dbReference type="InterPro" id="IPR036869">
    <property type="entry name" value="J_dom_sf"/>
</dbReference>
<evidence type="ECO:0000313" key="3">
    <source>
        <dbReference type="EMBL" id="CAG5116257.1"/>
    </source>
</evidence>
<evidence type="ECO:0000313" key="4">
    <source>
        <dbReference type="Proteomes" id="UP000678393"/>
    </source>
</evidence>
<accession>A0A8S3YGP4</accession>
<feature type="compositionally biased region" description="Basic residues" evidence="1">
    <location>
        <begin position="301"/>
        <end position="310"/>
    </location>
</feature>
<dbReference type="PANTHER" id="PTHR44665:SF1">
    <property type="entry name" value="DNAJ HOMOLOG SUBFAMILY C MEMBER 14"/>
    <property type="match status" value="1"/>
</dbReference>
<dbReference type="AlphaFoldDB" id="A0A8S3YGP4"/>
<dbReference type="CDD" id="cd06257">
    <property type="entry name" value="DnaJ"/>
    <property type="match status" value="1"/>
</dbReference>
<dbReference type="PROSITE" id="PS50076">
    <property type="entry name" value="DNAJ_2"/>
    <property type="match status" value="1"/>
</dbReference>
<dbReference type="PANTHER" id="PTHR44665">
    <property type="entry name" value="DNAJ HOMOLOG SUBFAMILY C MEMBER 14"/>
    <property type="match status" value="1"/>
</dbReference>